<proteinExistence type="predicted"/>
<dbReference type="RefSeq" id="WP_036873176.1">
    <property type="nucleotide sequence ID" value="NZ_JRFA01000009.1"/>
</dbReference>
<dbReference type="EMBL" id="JRFA01000009">
    <property type="protein sequence ID" value="KGN74878.1"/>
    <property type="molecule type" value="Genomic_DNA"/>
</dbReference>
<dbReference type="STRING" id="28115.HQ47_02895"/>
<organism evidence="1 2">
    <name type="scientific">Porphyromonas macacae</name>
    <dbReference type="NCBI Taxonomy" id="28115"/>
    <lineage>
        <taxon>Bacteria</taxon>
        <taxon>Pseudomonadati</taxon>
        <taxon>Bacteroidota</taxon>
        <taxon>Bacteroidia</taxon>
        <taxon>Bacteroidales</taxon>
        <taxon>Porphyromonadaceae</taxon>
        <taxon>Porphyromonas</taxon>
    </lineage>
</organism>
<dbReference type="eggNOG" id="COG0457">
    <property type="taxonomic scope" value="Bacteria"/>
</dbReference>
<evidence type="ECO:0000313" key="1">
    <source>
        <dbReference type="EMBL" id="KGN74878.1"/>
    </source>
</evidence>
<dbReference type="InterPro" id="IPR011990">
    <property type="entry name" value="TPR-like_helical_dom_sf"/>
</dbReference>
<comment type="caution">
    <text evidence="1">The sequence shown here is derived from an EMBL/GenBank/DDBJ whole genome shotgun (WGS) entry which is preliminary data.</text>
</comment>
<dbReference type="Pfam" id="PF13432">
    <property type="entry name" value="TPR_16"/>
    <property type="match status" value="1"/>
</dbReference>
<dbReference type="SUPFAM" id="SSF48452">
    <property type="entry name" value="TPR-like"/>
    <property type="match status" value="1"/>
</dbReference>
<sequence length="716" mass="83578">MKKKLNDIYTLIKSRRLSEAFGKTRALINSDEVMKYTAKIDELESIYHDLLSYYIRGIEDVKREDILLYVGHNLAEVADLIVYETEKRNSSGEFYNRLRFCSGIDELGIIKLIEEALVVSDRRAYDRYVQDLFYAIWVTRSLSEEQVQAIFDTRLDDYLLCVVASALMMSLEEWWDLKKIELILGLLTRRGISPRLRARLWTAVAFTVRRYPLQIELHGKTLSPILQTVIDEHPHAAFELRFVIKRLYAALETEDVNRKVQKEVIDGLRHISPDVSHKLDLFGDQFAENGANPDWFKAIEGTGLDDTLRELSEMQDRGADVMYSSFKGMKRNLFFSEMPNWFIPFDMQHSHIAHVVSDDGFRDVARMMSTQLCDTDMYGLLATLALMPEHLRMQALTQMSGANISEMKEQLELREISDDTDLYKREVKRYLEDLYRFYKDFKIHREFDDRFDEPYPLDVAFLHDLLNDISFEREIVDILLGQKRYREAASMLTVLCEKTPDDALVNEKRGWALQLAGDYAKALEAYAHADLIGGETYWVTRQRAECNHQLGNYELALADYERCFSLKPENKSLLLRAASCLMALKKWEEALSFYYKYEFTASESLQTKRPIAWCLLMSGAYERAFEVYKNIIETFVNDLRAPDFLNAGHAALMVGKREESVDFYLKSKNRYMEADSEHGEREFYRSIADDFHTLLLLGASYEQLRLLTEWIRFSSR</sequence>
<dbReference type="OrthoDB" id="1108959at2"/>
<dbReference type="SMART" id="SM00028">
    <property type="entry name" value="TPR"/>
    <property type="match status" value="2"/>
</dbReference>
<accession>A0A0A2E7M0</accession>
<dbReference type="Pfam" id="PF14559">
    <property type="entry name" value="TPR_19"/>
    <property type="match status" value="1"/>
</dbReference>
<reference evidence="1 2" key="1">
    <citation type="submission" date="2014-09" db="EMBL/GenBank/DDBJ databases">
        <title>Draft Genome Sequence of Porphyromonas macacae COT-192_OH2859.</title>
        <authorList>
            <person name="Wallis C."/>
            <person name="Deusch O."/>
            <person name="O'Flynn C."/>
            <person name="Davis I."/>
            <person name="Horsfall A."/>
            <person name="Kirkwood N."/>
            <person name="Harris S."/>
            <person name="Eisen J.A."/>
            <person name="Coil D.A."/>
            <person name="Darling A.E."/>
            <person name="Jospin G."/>
            <person name="Alexiev A."/>
        </authorList>
    </citation>
    <scope>NUCLEOTIDE SEQUENCE [LARGE SCALE GENOMIC DNA]</scope>
    <source>
        <strain evidence="2">COT-192 OH2859</strain>
    </source>
</reference>
<dbReference type="Proteomes" id="UP000030103">
    <property type="component" value="Unassembled WGS sequence"/>
</dbReference>
<keyword evidence="2" id="KW-1185">Reference proteome</keyword>
<dbReference type="InterPro" id="IPR019734">
    <property type="entry name" value="TPR_rpt"/>
</dbReference>
<protein>
    <submittedName>
        <fullName evidence="1">Uncharacterized protein</fullName>
    </submittedName>
</protein>
<name>A0A0A2E7M0_9PORP</name>
<evidence type="ECO:0000313" key="2">
    <source>
        <dbReference type="Proteomes" id="UP000030103"/>
    </source>
</evidence>
<gene>
    <name evidence="1" type="ORF">HQ47_02895</name>
</gene>
<dbReference type="AlphaFoldDB" id="A0A0A2E7M0"/>
<dbReference type="Gene3D" id="1.25.40.10">
    <property type="entry name" value="Tetratricopeptide repeat domain"/>
    <property type="match status" value="1"/>
</dbReference>